<accession>C7N6R0</accession>
<gene>
    <name evidence="1" type="ordered locus">Shel_15760</name>
</gene>
<keyword evidence="2" id="KW-1185">Reference proteome</keyword>
<dbReference type="HOGENOM" id="CLU_2791744_0_0_11"/>
<dbReference type="KEGG" id="shi:Shel_15760"/>
<reference evidence="1 2" key="1">
    <citation type="journal article" date="2009" name="Stand. Genomic Sci.">
        <title>Complete genome sequence of Slackia heliotrinireducens type strain (RHS 1).</title>
        <authorList>
            <person name="Pukall R."/>
            <person name="Lapidus A."/>
            <person name="Nolan M."/>
            <person name="Copeland A."/>
            <person name="Glavina Del Rio T."/>
            <person name="Lucas S."/>
            <person name="Chen F."/>
            <person name="Tice H."/>
            <person name="Cheng J.F."/>
            <person name="Chertkov O."/>
            <person name="Bruce D."/>
            <person name="Goodwin L."/>
            <person name="Kuske C."/>
            <person name="Brettin T."/>
            <person name="Detter J.C."/>
            <person name="Han C."/>
            <person name="Pitluck S."/>
            <person name="Pati A."/>
            <person name="Mavrommatis K."/>
            <person name="Ivanova N."/>
            <person name="Ovchinnikova G."/>
            <person name="Chen A."/>
            <person name="Palaniappan K."/>
            <person name="Schneider S."/>
            <person name="Rohde M."/>
            <person name="Chain P."/>
            <person name="D'haeseleer P."/>
            <person name="Goker M."/>
            <person name="Bristow J."/>
            <person name="Eisen J.A."/>
            <person name="Markowitz V."/>
            <person name="Kyrpides N.C."/>
            <person name="Klenk H.P."/>
            <person name="Hugenholtz P."/>
        </authorList>
    </citation>
    <scope>NUCLEOTIDE SEQUENCE [LARGE SCALE GENOMIC DNA]</scope>
    <source>
        <strain evidence="2">ATCC 29202 / DSM 20476 / NCTC 11029 / RHS 1</strain>
    </source>
</reference>
<proteinExistence type="predicted"/>
<sequence length="68" mass="7454">MEELRQMLDRLGTEHTDLGGMTEWTNGCGRICRAYTRHEPLTVDVAILAVPPAQAVEATLGRGEGETE</sequence>
<name>C7N6R0_SLAHD</name>
<dbReference type="STRING" id="471855.Shel_15760"/>
<dbReference type="Proteomes" id="UP000002026">
    <property type="component" value="Chromosome"/>
</dbReference>
<organism evidence="1 2">
    <name type="scientific">Slackia heliotrinireducens (strain ATCC 29202 / DSM 20476 / NCTC 11029 / RHS 1)</name>
    <name type="common">Peptococcus heliotrinreducens</name>
    <dbReference type="NCBI Taxonomy" id="471855"/>
    <lineage>
        <taxon>Bacteria</taxon>
        <taxon>Bacillati</taxon>
        <taxon>Actinomycetota</taxon>
        <taxon>Coriobacteriia</taxon>
        <taxon>Eggerthellales</taxon>
        <taxon>Eggerthellaceae</taxon>
        <taxon>Slackia</taxon>
    </lineage>
</organism>
<dbReference type="AlphaFoldDB" id="C7N6R0"/>
<evidence type="ECO:0000313" key="2">
    <source>
        <dbReference type="Proteomes" id="UP000002026"/>
    </source>
</evidence>
<evidence type="ECO:0000313" key="1">
    <source>
        <dbReference type="EMBL" id="ACV22595.1"/>
    </source>
</evidence>
<protein>
    <submittedName>
        <fullName evidence="1">Uncharacterized protein</fullName>
    </submittedName>
</protein>
<dbReference type="EMBL" id="CP001684">
    <property type="protein sequence ID" value="ACV22595.1"/>
    <property type="molecule type" value="Genomic_DNA"/>
</dbReference>